<dbReference type="EMBL" id="JBEZFP010000082">
    <property type="protein sequence ID" value="MEU8137232.1"/>
    <property type="molecule type" value="Genomic_DNA"/>
</dbReference>
<keyword evidence="2" id="KW-0378">Hydrolase</keyword>
<sequence length="461" mass="46403">MRSTGKARTGVVGRRTLRHAAALAVVGVLAAAGCGRSGVDRVPEGGRFRPAAAPAPPSATQTTQATPPTSAAPSESGNGTGAGAGSIGTEPEAEAFFDAPEQLPGDKPGGLVRERPAASDKAVAGAAKEQLVMYRTTGPDGKPVAATGTVALPAGPAPEGGWPVVAWDHGTTGIGATCAPTREGSGPSEQGSAEMLAEFVKRGYAVVQPDYIGMGVNGVKHPYLDGKSAAYATLDLVRAARELDTGVGKTVFVAGHSQGGHAALWSAHYAPEYAPELELKGVVAIAPANGFHFVPFLAAQGDPAASEYIGIVLLLVNGAGAADPAIKPEDLLSEAGAAAAEKAWTTCVGEQGAQGQQPPSSAELFKAGADLSPLTQRLVSNSPDLVRTPVPVLMPQGGKDPLSAQNQALAQSMCQAGGSVVYKPYPDLAHDAAEVSTPAPDVVAWIEARKAGTPVEGACAS</sequence>
<dbReference type="PANTHER" id="PTHR34853:SF1">
    <property type="entry name" value="LIPASE 5"/>
    <property type="match status" value="1"/>
</dbReference>
<dbReference type="InterPro" id="IPR029058">
    <property type="entry name" value="AB_hydrolase_fold"/>
</dbReference>
<dbReference type="Proteomes" id="UP001551482">
    <property type="component" value="Unassembled WGS sequence"/>
</dbReference>
<evidence type="ECO:0000313" key="2">
    <source>
        <dbReference type="EMBL" id="MEU8137232.1"/>
    </source>
</evidence>
<feature type="compositionally biased region" description="Low complexity" evidence="1">
    <location>
        <begin position="58"/>
        <end position="77"/>
    </location>
</feature>
<feature type="compositionally biased region" description="Low complexity" evidence="1">
    <location>
        <begin position="87"/>
        <end position="101"/>
    </location>
</feature>
<dbReference type="Gene3D" id="3.40.50.1820">
    <property type="entry name" value="alpha/beta hydrolase"/>
    <property type="match status" value="2"/>
</dbReference>
<comment type="caution">
    <text evidence="2">The sequence shown here is derived from an EMBL/GenBank/DDBJ whole genome shotgun (WGS) entry which is preliminary data.</text>
</comment>
<dbReference type="GO" id="GO:0016787">
    <property type="term" value="F:hydrolase activity"/>
    <property type="evidence" value="ECO:0007669"/>
    <property type="project" value="UniProtKB-KW"/>
</dbReference>
<feature type="region of interest" description="Disordered" evidence="1">
    <location>
        <begin position="41"/>
        <end position="124"/>
    </location>
</feature>
<protein>
    <submittedName>
        <fullName evidence="2">Alpha/beta fold hydrolase</fullName>
    </submittedName>
</protein>
<dbReference type="SUPFAM" id="SSF53474">
    <property type="entry name" value="alpha/beta-Hydrolases"/>
    <property type="match status" value="1"/>
</dbReference>
<organism evidence="2 3">
    <name type="scientific">Streptodolium elevatio</name>
    <dbReference type="NCBI Taxonomy" id="3157996"/>
    <lineage>
        <taxon>Bacteria</taxon>
        <taxon>Bacillati</taxon>
        <taxon>Actinomycetota</taxon>
        <taxon>Actinomycetes</taxon>
        <taxon>Kitasatosporales</taxon>
        <taxon>Streptomycetaceae</taxon>
        <taxon>Streptodolium</taxon>
    </lineage>
</organism>
<accession>A0ABV3DP40</accession>
<dbReference type="Pfam" id="PF03583">
    <property type="entry name" value="LIP"/>
    <property type="match status" value="1"/>
</dbReference>
<name>A0ABV3DP40_9ACTN</name>
<dbReference type="PROSITE" id="PS51257">
    <property type="entry name" value="PROKAR_LIPOPROTEIN"/>
    <property type="match status" value="1"/>
</dbReference>
<dbReference type="PIRSF" id="PIRSF029171">
    <property type="entry name" value="Esterase_LipA"/>
    <property type="match status" value="1"/>
</dbReference>
<evidence type="ECO:0000313" key="3">
    <source>
        <dbReference type="Proteomes" id="UP001551482"/>
    </source>
</evidence>
<dbReference type="InterPro" id="IPR005152">
    <property type="entry name" value="Lipase_secreted"/>
</dbReference>
<dbReference type="RefSeq" id="WP_358358824.1">
    <property type="nucleotide sequence ID" value="NZ_JBEZFP010000082.1"/>
</dbReference>
<gene>
    <name evidence="2" type="ORF">AB0C36_27405</name>
</gene>
<dbReference type="PANTHER" id="PTHR34853">
    <property type="match status" value="1"/>
</dbReference>
<reference evidence="2 3" key="1">
    <citation type="submission" date="2024-06" db="EMBL/GenBank/DDBJ databases">
        <title>The Natural Products Discovery Center: Release of the First 8490 Sequenced Strains for Exploring Actinobacteria Biosynthetic Diversity.</title>
        <authorList>
            <person name="Kalkreuter E."/>
            <person name="Kautsar S.A."/>
            <person name="Yang D."/>
            <person name="Bader C.D."/>
            <person name="Teijaro C.N."/>
            <person name="Fluegel L."/>
            <person name="Davis C.M."/>
            <person name="Simpson J.R."/>
            <person name="Lauterbach L."/>
            <person name="Steele A.D."/>
            <person name="Gui C."/>
            <person name="Meng S."/>
            <person name="Li G."/>
            <person name="Viehrig K."/>
            <person name="Ye F."/>
            <person name="Su P."/>
            <person name="Kiefer A.F."/>
            <person name="Nichols A."/>
            <person name="Cepeda A.J."/>
            <person name="Yan W."/>
            <person name="Fan B."/>
            <person name="Jiang Y."/>
            <person name="Adhikari A."/>
            <person name="Zheng C.-J."/>
            <person name="Schuster L."/>
            <person name="Cowan T.M."/>
            <person name="Smanski M.J."/>
            <person name="Chevrette M.G."/>
            <person name="De Carvalho L.P.S."/>
            <person name="Shen B."/>
        </authorList>
    </citation>
    <scope>NUCLEOTIDE SEQUENCE [LARGE SCALE GENOMIC DNA]</scope>
    <source>
        <strain evidence="2 3">NPDC048946</strain>
    </source>
</reference>
<evidence type="ECO:0000256" key="1">
    <source>
        <dbReference type="SAM" id="MobiDB-lite"/>
    </source>
</evidence>
<proteinExistence type="predicted"/>
<keyword evidence="3" id="KW-1185">Reference proteome</keyword>